<organism evidence="1 2">
    <name type="scientific">Mesorhabditis spiculigera</name>
    <dbReference type="NCBI Taxonomy" id="96644"/>
    <lineage>
        <taxon>Eukaryota</taxon>
        <taxon>Metazoa</taxon>
        <taxon>Ecdysozoa</taxon>
        <taxon>Nematoda</taxon>
        <taxon>Chromadorea</taxon>
        <taxon>Rhabditida</taxon>
        <taxon>Rhabditina</taxon>
        <taxon>Rhabditomorpha</taxon>
        <taxon>Rhabditoidea</taxon>
        <taxon>Rhabditidae</taxon>
        <taxon>Mesorhabditinae</taxon>
        <taxon>Mesorhabditis</taxon>
    </lineage>
</organism>
<dbReference type="AlphaFoldDB" id="A0AA36CDW9"/>
<proteinExistence type="predicted"/>
<reference evidence="1" key="1">
    <citation type="submission" date="2023-06" db="EMBL/GenBank/DDBJ databases">
        <authorList>
            <person name="Delattre M."/>
        </authorList>
    </citation>
    <scope>NUCLEOTIDE SEQUENCE</scope>
    <source>
        <strain evidence="1">AF72</strain>
    </source>
</reference>
<evidence type="ECO:0000313" key="1">
    <source>
        <dbReference type="EMBL" id="CAJ0566657.1"/>
    </source>
</evidence>
<feature type="non-terminal residue" evidence="1">
    <location>
        <position position="1"/>
    </location>
</feature>
<dbReference type="EMBL" id="CATQJA010001294">
    <property type="protein sequence ID" value="CAJ0566657.1"/>
    <property type="molecule type" value="Genomic_DNA"/>
</dbReference>
<feature type="non-terminal residue" evidence="1">
    <location>
        <position position="46"/>
    </location>
</feature>
<protein>
    <submittedName>
        <fullName evidence="1">Uncharacterized protein</fullName>
    </submittedName>
</protein>
<evidence type="ECO:0000313" key="2">
    <source>
        <dbReference type="Proteomes" id="UP001177023"/>
    </source>
</evidence>
<gene>
    <name evidence="1" type="ORF">MSPICULIGERA_LOCUS5248</name>
</gene>
<accession>A0AA36CDW9</accession>
<dbReference type="Proteomes" id="UP001177023">
    <property type="component" value="Unassembled WGS sequence"/>
</dbReference>
<sequence length="46" mass="5487">YIFFWNIPIECKWCAQFNCLPFLNILIGDQHFCDNQGLELENILPI</sequence>
<name>A0AA36CDW9_9BILA</name>
<comment type="caution">
    <text evidence="1">The sequence shown here is derived from an EMBL/GenBank/DDBJ whole genome shotgun (WGS) entry which is preliminary data.</text>
</comment>
<keyword evidence="2" id="KW-1185">Reference proteome</keyword>